<dbReference type="Gene3D" id="3.40.50.1760">
    <property type="entry name" value="Glutathione synthase, substrate-binding domain superfamily, eukaryotic"/>
    <property type="match status" value="1"/>
</dbReference>
<dbReference type="EC" id="6.3.2.3" evidence="3 12"/>
<evidence type="ECO:0000256" key="14">
    <source>
        <dbReference type="PIRSR" id="PIRSR001558-2"/>
    </source>
</evidence>
<sequence>MADNSKLSSQTLPIDKVKEMKERDFVQLLHEFWDYSLFHGNQMKIHTKPETNPHIAHTSSTALVPTPYSKLAYERTLAIQPIFNKLYHSVATDRDFLIQTLQGLADLDDFMKRYLDIYNKVHSEGISERIYLAINRSDYMCHLGSDVIKQVEFNTMASGAAGVVGRAALWHRYLTGTLLALDNSHIPEHTATSLLARGLIQAWQQYGNEQAAIVLIHNTDEFNLADQRSIQYELLKLNPRIPFMRVVFSTLPTSMTLDEDRRLFIHGKEVAVAYYRYGYSPKHYIDKEELWTVRYNIERSLAVKCPTIGYILAGTKKIQQTLCKPGVLEKYLDERSCALLRETFMAHHSFVKEEGGLETVELAKKNPQNYVMKPQREGGGNNTFGDDIPTKLEALSEDQLAAYTLMEKILPPTNQNYIVSGGEIPDLTEIISEMSIFGALVACDGNIVMNEGAGFLLRSKQRYKNEGDLGRGTSSLDSPWLL</sequence>
<dbReference type="Gene3D" id="1.10.1080.10">
    <property type="entry name" value="Glutathione Synthetase, Chain A, domain 3"/>
    <property type="match status" value="1"/>
</dbReference>
<comment type="caution">
    <text evidence="16">The sequence shown here is derived from an EMBL/GenBank/DDBJ whole genome shotgun (WGS) entry which is preliminary data.</text>
</comment>
<dbReference type="SUPFAM" id="SSF52440">
    <property type="entry name" value="PreATP-grasp domain"/>
    <property type="match status" value="1"/>
</dbReference>
<dbReference type="InterPro" id="IPR005615">
    <property type="entry name" value="Glutathione_synthase"/>
</dbReference>
<dbReference type="SUPFAM" id="SSF56059">
    <property type="entry name" value="Glutathione synthetase ATP-binding domain-like"/>
    <property type="match status" value="1"/>
</dbReference>
<evidence type="ECO:0000256" key="8">
    <source>
        <dbReference type="ARBA" id="ARBA00022741"/>
    </source>
</evidence>
<feature type="binding site" evidence="14">
    <location>
        <position position="152"/>
    </location>
    <ligand>
        <name>Mg(2+)</name>
        <dbReference type="ChEBI" id="CHEBI:18420"/>
    </ligand>
</feature>
<dbReference type="Gene3D" id="3.30.1490.80">
    <property type="match status" value="1"/>
</dbReference>
<feature type="binding site" evidence="13">
    <location>
        <begin position="373"/>
        <end position="382"/>
    </location>
    <ligand>
        <name>ATP</name>
        <dbReference type="ChEBI" id="CHEBI:30616"/>
    </ligand>
</feature>
<gene>
    <name evidence="16" type="ORF">EB796_000832</name>
</gene>
<evidence type="ECO:0000256" key="5">
    <source>
        <dbReference type="ARBA" id="ARBA00022598"/>
    </source>
</evidence>
<comment type="catalytic activity">
    <reaction evidence="11">
        <text>gamma-L-glutamyl-L-cysteine + glycine + ATP = glutathione + ADP + phosphate + H(+)</text>
        <dbReference type="Rhea" id="RHEA:13557"/>
        <dbReference type="ChEBI" id="CHEBI:15378"/>
        <dbReference type="ChEBI" id="CHEBI:30616"/>
        <dbReference type="ChEBI" id="CHEBI:43474"/>
        <dbReference type="ChEBI" id="CHEBI:57305"/>
        <dbReference type="ChEBI" id="CHEBI:57925"/>
        <dbReference type="ChEBI" id="CHEBI:58173"/>
        <dbReference type="ChEBI" id="CHEBI:456216"/>
        <dbReference type="EC" id="6.3.2.3"/>
    </reaction>
    <physiologicalReaction direction="left-to-right" evidence="11">
        <dbReference type="Rhea" id="RHEA:13558"/>
    </physiologicalReaction>
</comment>
<keyword evidence="7 12" id="KW-0479">Metal-binding</keyword>
<dbReference type="InterPro" id="IPR004887">
    <property type="entry name" value="GSH_synth_subst-bd"/>
</dbReference>
<dbReference type="AlphaFoldDB" id="A0A7J7KRT3"/>
<evidence type="ECO:0000256" key="7">
    <source>
        <dbReference type="ARBA" id="ARBA00022723"/>
    </source>
</evidence>
<comment type="similarity">
    <text evidence="2 12">Belongs to the eukaryotic GSH synthase family.</text>
</comment>
<protein>
    <recommendedName>
        <fullName evidence="4 12">Glutathione synthetase</fullName>
        <shortName evidence="12">GSH-S</shortName>
        <ecNumber evidence="3 12">6.3.2.3</ecNumber>
    </recommendedName>
</protein>
<dbReference type="Pfam" id="PF03917">
    <property type="entry name" value="GSH_synth_ATP"/>
    <property type="match status" value="1"/>
</dbReference>
<evidence type="ECO:0000256" key="12">
    <source>
        <dbReference type="PIRNR" id="PIRNR001558"/>
    </source>
</evidence>
<evidence type="ECO:0000256" key="3">
    <source>
        <dbReference type="ARBA" id="ARBA00012214"/>
    </source>
</evidence>
<dbReference type="PIRSF" id="PIRSF001558">
    <property type="entry name" value="GSHase"/>
    <property type="match status" value="1"/>
</dbReference>
<feature type="binding site" evidence="14">
    <location>
        <position position="377"/>
    </location>
    <ligand>
        <name>Mg(2+)</name>
        <dbReference type="ChEBI" id="CHEBI:18420"/>
    </ligand>
</feature>
<dbReference type="InterPro" id="IPR014709">
    <property type="entry name" value="Glutathione_synthase_C_euk"/>
</dbReference>
<evidence type="ECO:0000259" key="15">
    <source>
        <dbReference type="Pfam" id="PF03199"/>
    </source>
</evidence>
<dbReference type="GO" id="GO:0043295">
    <property type="term" value="F:glutathione binding"/>
    <property type="evidence" value="ECO:0007669"/>
    <property type="project" value="UniProtKB-UniRule"/>
</dbReference>
<keyword evidence="5 12" id="KW-0436">Ligase</keyword>
<dbReference type="GO" id="GO:0004363">
    <property type="term" value="F:glutathione synthase activity"/>
    <property type="evidence" value="ECO:0007669"/>
    <property type="project" value="UniProtKB-UniRule"/>
</dbReference>
<feature type="domain" description="Glutathione synthase substrate-binding" evidence="15">
    <location>
        <begin position="212"/>
        <end position="313"/>
    </location>
</feature>
<dbReference type="Gene3D" id="3.30.1490.50">
    <property type="match status" value="1"/>
</dbReference>
<name>A0A7J7KRT3_BUGNE</name>
<proteinExistence type="inferred from homology"/>
<dbReference type="GO" id="GO:0005524">
    <property type="term" value="F:ATP binding"/>
    <property type="evidence" value="ECO:0007669"/>
    <property type="project" value="UniProtKB-UniRule"/>
</dbReference>
<keyword evidence="17" id="KW-1185">Reference proteome</keyword>
<dbReference type="InterPro" id="IPR014049">
    <property type="entry name" value="Glutathione_synthase_N_euk"/>
</dbReference>
<dbReference type="Gene3D" id="3.30.470.20">
    <property type="entry name" value="ATP-grasp fold, B domain"/>
    <property type="match status" value="1"/>
</dbReference>
<feature type="binding site" evidence="13">
    <location>
        <begin position="406"/>
        <end position="409"/>
    </location>
    <ligand>
        <name>ATP</name>
        <dbReference type="ChEBI" id="CHEBI:30616"/>
    </ligand>
</feature>
<feature type="binding site" evidence="13">
    <location>
        <position position="433"/>
    </location>
    <ligand>
        <name>ATP</name>
        <dbReference type="ChEBI" id="CHEBI:30616"/>
    </ligand>
</feature>
<dbReference type="OrthoDB" id="2020073at2759"/>
<evidence type="ECO:0000256" key="13">
    <source>
        <dbReference type="PIRSR" id="PIRSR001558-1"/>
    </source>
</evidence>
<dbReference type="GO" id="GO:0005829">
    <property type="term" value="C:cytosol"/>
    <property type="evidence" value="ECO:0007669"/>
    <property type="project" value="TreeGrafter"/>
</dbReference>
<evidence type="ECO:0000313" key="16">
    <source>
        <dbReference type="EMBL" id="KAF6040849.1"/>
    </source>
</evidence>
<evidence type="ECO:0000256" key="2">
    <source>
        <dbReference type="ARBA" id="ARBA00010385"/>
    </source>
</evidence>
<organism evidence="16 17">
    <name type="scientific">Bugula neritina</name>
    <name type="common">Brown bryozoan</name>
    <name type="synonym">Sertularia neritina</name>
    <dbReference type="NCBI Taxonomy" id="10212"/>
    <lineage>
        <taxon>Eukaryota</taxon>
        <taxon>Metazoa</taxon>
        <taxon>Spiralia</taxon>
        <taxon>Lophotrochozoa</taxon>
        <taxon>Bryozoa</taxon>
        <taxon>Gymnolaemata</taxon>
        <taxon>Cheilostomatida</taxon>
        <taxon>Flustrina</taxon>
        <taxon>Buguloidea</taxon>
        <taxon>Bugulidae</taxon>
        <taxon>Bugula</taxon>
    </lineage>
</organism>
<keyword evidence="6 12" id="KW-0317">Glutathione biosynthesis</keyword>
<dbReference type="PANTHER" id="PTHR11130">
    <property type="entry name" value="GLUTATHIONE SYNTHETASE"/>
    <property type="match status" value="1"/>
</dbReference>
<dbReference type="EMBL" id="VXIV02000096">
    <property type="protein sequence ID" value="KAF6040849.1"/>
    <property type="molecule type" value="Genomic_DNA"/>
</dbReference>
<dbReference type="FunFam" id="3.30.1490.50:FF:000002">
    <property type="entry name" value="Glutathione synthetase"/>
    <property type="match status" value="1"/>
</dbReference>
<comment type="pathway">
    <text evidence="1 12">Sulfur metabolism; glutathione biosynthesis; glutathione from L-cysteine and L-glutamate: step 2/2.</text>
</comment>
<feature type="binding site" evidence="13">
    <location>
        <position position="466"/>
    </location>
    <ligand>
        <name>ATP</name>
        <dbReference type="ChEBI" id="CHEBI:30616"/>
    </ligand>
</feature>
<feature type="binding site" evidence="13">
    <location>
        <position position="460"/>
    </location>
    <ligand>
        <name>ATP</name>
        <dbReference type="ChEBI" id="CHEBI:30616"/>
    </ligand>
</feature>
<evidence type="ECO:0000256" key="10">
    <source>
        <dbReference type="ARBA" id="ARBA00022842"/>
    </source>
</evidence>
<comment type="cofactor">
    <cofactor evidence="12 14">
        <name>Mg(2+)</name>
        <dbReference type="ChEBI" id="CHEBI:18420"/>
    </cofactor>
    <text evidence="12 14">Binds 1 Mg(2+) ion per subunit.</text>
</comment>
<feature type="binding site" evidence="13">
    <location>
        <position position="316"/>
    </location>
    <ligand>
        <name>ATP</name>
        <dbReference type="ChEBI" id="CHEBI:30616"/>
    </ligand>
</feature>
<dbReference type="InterPro" id="IPR016185">
    <property type="entry name" value="PreATP-grasp_dom_sf"/>
</dbReference>
<dbReference type="UniPathway" id="UPA00142">
    <property type="reaction ID" value="UER00210"/>
</dbReference>
<feature type="binding site" evidence="13">
    <location>
        <position position="227"/>
    </location>
    <ligand>
        <name>substrate</name>
    </ligand>
</feature>
<dbReference type="PANTHER" id="PTHR11130:SF0">
    <property type="entry name" value="GLUTATHIONE SYNTHETASE"/>
    <property type="match status" value="1"/>
</dbReference>
<dbReference type="InterPro" id="IPR014042">
    <property type="entry name" value="Glutathione_synthase_a-hlx"/>
</dbReference>
<dbReference type="Pfam" id="PF03199">
    <property type="entry name" value="GSH_synthase"/>
    <property type="match status" value="1"/>
</dbReference>
<keyword evidence="10 12" id="KW-0460">Magnesium</keyword>
<reference evidence="16" key="1">
    <citation type="submission" date="2020-06" db="EMBL/GenBank/DDBJ databases">
        <title>Draft genome of Bugula neritina, a colonial animal packing powerful symbionts and potential medicines.</title>
        <authorList>
            <person name="Rayko M."/>
        </authorList>
    </citation>
    <scope>NUCLEOTIDE SEQUENCE [LARGE SCALE GENOMIC DNA]</scope>
    <source>
        <strain evidence="16">Kwan_BN1</strain>
    </source>
</reference>
<dbReference type="InterPro" id="IPR037013">
    <property type="entry name" value="GSH-S_sub-bd_sf"/>
</dbReference>
<dbReference type="Proteomes" id="UP000593567">
    <property type="component" value="Unassembled WGS sequence"/>
</dbReference>
<accession>A0A7J7KRT3</accession>
<evidence type="ECO:0000313" key="17">
    <source>
        <dbReference type="Proteomes" id="UP000593567"/>
    </source>
</evidence>
<evidence type="ECO:0000256" key="6">
    <source>
        <dbReference type="ARBA" id="ARBA00022684"/>
    </source>
</evidence>
<feature type="binding site" evidence="13">
    <location>
        <position position="458"/>
    </location>
    <ligand>
        <name>ATP</name>
        <dbReference type="ChEBI" id="CHEBI:30616"/>
    </ligand>
</feature>
<evidence type="ECO:0000256" key="11">
    <source>
        <dbReference type="ARBA" id="ARBA00048871"/>
    </source>
</evidence>
<evidence type="ECO:0000256" key="1">
    <source>
        <dbReference type="ARBA" id="ARBA00004965"/>
    </source>
</evidence>
<keyword evidence="9 12" id="KW-0067">ATP-binding</keyword>
<feature type="binding site" evidence="13">
    <location>
        <position position="152"/>
    </location>
    <ligand>
        <name>ATP</name>
        <dbReference type="ChEBI" id="CHEBI:30616"/>
    </ligand>
</feature>
<feature type="binding site" evidence="13">
    <location>
        <position position="136"/>
    </location>
    <ligand>
        <name>substrate</name>
    </ligand>
</feature>
<dbReference type="GO" id="GO:0000287">
    <property type="term" value="F:magnesium ion binding"/>
    <property type="evidence" value="ECO:0007669"/>
    <property type="project" value="UniProtKB-UniRule"/>
</dbReference>
<evidence type="ECO:0000256" key="9">
    <source>
        <dbReference type="ARBA" id="ARBA00022840"/>
    </source>
</evidence>
<feature type="binding site" evidence="14">
    <location>
        <position position="154"/>
    </location>
    <ligand>
        <name>Mg(2+)</name>
        <dbReference type="ChEBI" id="CHEBI:18420"/>
    </ligand>
</feature>
<evidence type="ECO:0000256" key="4">
    <source>
        <dbReference type="ARBA" id="ARBA00020821"/>
    </source>
</evidence>
<keyword evidence="8 12" id="KW-0547">Nucleotide-binding</keyword>
<dbReference type="NCBIfam" id="TIGR01986">
    <property type="entry name" value="glut_syn_euk"/>
    <property type="match status" value="1"/>
</dbReference>